<gene>
    <name evidence="2" type="ORF">BS47DRAFT_1369108</name>
</gene>
<proteinExistence type="predicted"/>
<sequence length="227" mass="25398">MTRPQNEIRKRQGAKQRNQVTPNHRNPTPAITGVGSIKEMMTNLPNKGHKHDLPRNNRQMKPRNGDAQRKAQGPQTNHIPTSIVVQRSPPCNATYECNLPKPQPNKARPPAVHQTKPQCKTTGNADGTTHPPSGFLPSVKTHPTSTQMSPQYVQPPKPRIPSPRTQRSTISRTTHPLRWACGNNLYPLPAQKPPHKKVCDLDPTPATLPNEHGRMTTHLPNESHKWQ</sequence>
<dbReference type="AlphaFoldDB" id="A0A9P6ADP6"/>
<protein>
    <submittedName>
        <fullName evidence="2">Uncharacterized protein</fullName>
    </submittedName>
</protein>
<dbReference type="Proteomes" id="UP000886523">
    <property type="component" value="Unassembled WGS sequence"/>
</dbReference>
<comment type="caution">
    <text evidence="2">The sequence shown here is derived from an EMBL/GenBank/DDBJ whole genome shotgun (WGS) entry which is preliminary data.</text>
</comment>
<feature type="region of interest" description="Disordered" evidence="1">
    <location>
        <begin position="100"/>
        <end position="173"/>
    </location>
</feature>
<feature type="compositionally biased region" description="Polar residues" evidence="1">
    <location>
        <begin position="115"/>
        <end position="131"/>
    </location>
</feature>
<dbReference type="EMBL" id="MU129275">
    <property type="protein sequence ID" value="KAF9504005.1"/>
    <property type="molecule type" value="Genomic_DNA"/>
</dbReference>
<evidence type="ECO:0000256" key="1">
    <source>
        <dbReference type="SAM" id="MobiDB-lite"/>
    </source>
</evidence>
<feature type="region of interest" description="Disordered" evidence="1">
    <location>
        <begin position="190"/>
        <end position="227"/>
    </location>
</feature>
<feature type="compositionally biased region" description="Polar residues" evidence="1">
    <location>
        <begin position="15"/>
        <end position="26"/>
    </location>
</feature>
<evidence type="ECO:0000313" key="3">
    <source>
        <dbReference type="Proteomes" id="UP000886523"/>
    </source>
</evidence>
<feature type="compositionally biased region" description="Basic and acidic residues" evidence="1">
    <location>
        <begin position="1"/>
        <end position="10"/>
    </location>
</feature>
<keyword evidence="3" id="KW-1185">Reference proteome</keyword>
<feature type="compositionally biased region" description="Polar residues" evidence="1">
    <location>
        <begin position="163"/>
        <end position="173"/>
    </location>
</feature>
<feature type="region of interest" description="Disordered" evidence="1">
    <location>
        <begin position="1"/>
        <end position="77"/>
    </location>
</feature>
<organism evidence="2 3">
    <name type="scientific">Hydnum rufescens UP504</name>
    <dbReference type="NCBI Taxonomy" id="1448309"/>
    <lineage>
        <taxon>Eukaryota</taxon>
        <taxon>Fungi</taxon>
        <taxon>Dikarya</taxon>
        <taxon>Basidiomycota</taxon>
        <taxon>Agaricomycotina</taxon>
        <taxon>Agaricomycetes</taxon>
        <taxon>Cantharellales</taxon>
        <taxon>Hydnaceae</taxon>
        <taxon>Hydnum</taxon>
    </lineage>
</organism>
<feature type="compositionally biased region" description="Polar residues" evidence="1">
    <location>
        <begin position="141"/>
        <end position="152"/>
    </location>
</feature>
<reference evidence="2" key="1">
    <citation type="journal article" date="2020" name="Nat. Commun.">
        <title>Large-scale genome sequencing of mycorrhizal fungi provides insights into the early evolution of symbiotic traits.</title>
        <authorList>
            <person name="Miyauchi S."/>
            <person name="Kiss E."/>
            <person name="Kuo A."/>
            <person name="Drula E."/>
            <person name="Kohler A."/>
            <person name="Sanchez-Garcia M."/>
            <person name="Morin E."/>
            <person name="Andreopoulos B."/>
            <person name="Barry K.W."/>
            <person name="Bonito G."/>
            <person name="Buee M."/>
            <person name="Carver A."/>
            <person name="Chen C."/>
            <person name="Cichocki N."/>
            <person name="Clum A."/>
            <person name="Culley D."/>
            <person name="Crous P.W."/>
            <person name="Fauchery L."/>
            <person name="Girlanda M."/>
            <person name="Hayes R.D."/>
            <person name="Keri Z."/>
            <person name="LaButti K."/>
            <person name="Lipzen A."/>
            <person name="Lombard V."/>
            <person name="Magnuson J."/>
            <person name="Maillard F."/>
            <person name="Murat C."/>
            <person name="Nolan M."/>
            <person name="Ohm R.A."/>
            <person name="Pangilinan J."/>
            <person name="Pereira M.F."/>
            <person name="Perotto S."/>
            <person name="Peter M."/>
            <person name="Pfister S."/>
            <person name="Riley R."/>
            <person name="Sitrit Y."/>
            <person name="Stielow J.B."/>
            <person name="Szollosi G."/>
            <person name="Zifcakova L."/>
            <person name="Stursova M."/>
            <person name="Spatafora J.W."/>
            <person name="Tedersoo L."/>
            <person name="Vaario L.M."/>
            <person name="Yamada A."/>
            <person name="Yan M."/>
            <person name="Wang P."/>
            <person name="Xu J."/>
            <person name="Bruns T."/>
            <person name="Baldrian P."/>
            <person name="Vilgalys R."/>
            <person name="Dunand C."/>
            <person name="Henrissat B."/>
            <person name="Grigoriev I.V."/>
            <person name="Hibbett D."/>
            <person name="Nagy L.G."/>
            <person name="Martin F.M."/>
        </authorList>
    </citation>
    <scope>NUCLEOTIDE SEQUENCE</scope>
    <source>
        <strain evidence="2">UP504</strain>
    </source>
</reference>
<evidence type="ECO:0000313" key="2">
    <source>
        <dbReference type="EMBL" id="KAF9504005.1"/>
    </source>
</evidence>
<name>A0A9P6ADP6_9AGAM</name>
<accession>A0A9P6ADP6</accession>